<dbReference type="EMBL" id="JBBPBN010000724">
    <property type="protein sequence ID" value="KAK8482907.1"/>
    <property type="molecule type" value="Genomic_DNA"/>
</dbReference>
<reference evidence="1 2" key="1">
    <citation type="journal article" date="2024" name="G3 (Bethesda)">
        <title>Genome assembly of Hibiscus sabdariffa L. provides insights into metabolisms of medicinal natural products.</title>
        <authorList>
            <person name="Kim T."/>
        </authorList>
    </citation>
    <scope>NUCLEOTIDE SEQUENCE [LARGE SCALE GENOMIC DNA]</scope>
    <source>
        <strain evidence="1">TK-2024</strain>
        <tissue evidence="1">Old leaves</tissue>
    </source>
</reference>
<proteinExistence type="predicted"/>
<keyword evidence="2" id="KW-1185">Reference proteome</keyword>
<name>A0ABR1ZQS2_9ROSI</name>
<protein>
    <submittedName>
        <fullName evidence="1">Uncharacterized protein</fullName>
    </submittedName>
</protein>
<accession>A0ABR1ZQS2</accession>
<comment type="caution">
    <text evidence="1">The sequence shown here is derived from an EMBL/GenBank/DDBJ whole genome shotgun (WGS) entry which is preliminary data.</text>
</comment>
<gene>
    <name evidence="1" type="ORF">V6N11_028174</name>
</gene>
<organism evidence="1 2">
    <name type="scientific">Hibiscus sabdariffa</name>
    <name type="common">roselle</name>
    <dbReference type="NCBI Taxonomy" id="183260"/>
    <lineage>
        <taxon>Eukaryota</taxon>
        <taxon>Viridiplantae</taxon>
        <taxon>Streptophyta</taxon>
        <taxon>Embryophyta</taxon>
        <taxon>Tracheophyta</taxon>
        <taxon>Spermatophyta</taxon>
        <taxon>Magnoliopsida</taxon>
        <taxon>eudicotyledons</taxon>
        <taxon>Gunneridae</taxon>
        <taxon>Pentapetalae</taxon>
        <taxon>rosids</taxon>
        <taxon>malvids</taxon>
        <taxon>Malvales</taxon>
        <taxon>Malvaceae</taxon>
        <taxon>Malvoideae</taxon>
        <taxon>Hibiscus</taxon>
    </lineage>
</organism>
<dbReference type="Proteomes" id="UP001396334">
    <property type="component" value="Unassembled WGS sequence"/>
</dbReference>
<sequence length="106" mass="12310">MIRGLCVRFDDGFINYMFDLPIVEDEYEAFLNFVTIMKRNKIFADLCVSCIIWTVSPKGRLSVKRLALNFQARGWNHFLKASLMPTSYNETISEERMALLHSIIKG</sequence>
<evidence type="ECO:0000313" key="1">
    <source>
        <dbReference type="EMBL" id="KAK8482907.1"/>
    </source>
</evidence>
<evidence type="ECO:0000313" key="2">
    <source>
        <dbReference type="Proteomes" id="UP001396334"/>
    </source>
</evidence>